<proteinExistence type="predicted"/>
<comment type="caution">
    <text evidence="1">The sequence shown here is derived from an EMBL/GenBank/DDBJ whole genome shotgun (WGS) entry which is preliminary data.</text>
</comment>
<accession>A0ABT8CVW9</accession>
<dbReference type="EMBL" id="JAUFQU010000001">
    <property type="protein sequence ID" value="MDN3707317.1"/>
    <property type="molecule type" value="Genomic_DNA"/>
</dbReference>
<organism evidence="1 2">
    <name type="scientific">Paenimyroides ceti</name>
    <dbReference type="NCBI Taxonomy" id="395087"/>
    <lineage>
        <taxon>Bacteria</taxon>
        <taxon>Pseudomonadati</taxon>
        <taxon>Bacteroidota</taxon>
        <taxon>Flavobacteriia</taxon>
        <taxon>Flavobacteriales</taxon>
        <taxon>Flavobacteriaceae</taxon>
        <taxon>Paenimyroides</taxon>
    </lineage>
</organism>
<gene>
    <name evidence="1" type="ORF">QW060_09230</name>
</gene>
<evidence type="ECO:0000313" key="2">
    <source>
        <dbReference type="Proteomes" id="UP001242368"/>
    </source>
</evidence>
<evidence type="ECO:0000313" key="1">
    <source>
        <dbReference type="EMBL" id="MDN3707317.1"/>
    </source>
</evidence>
<keyword evidence="2" id="KW-1185">Reference proteome</keyword>
<sequence>MSCNRIHSYMIYNEVNLNKNALQWMLKSKKPTCFKSVLLLCFGIA</sequence>
<dbReference type="Proteomes" id="UP001242368">
    <property type="component" value="Unassembled WGS sequence"/>
</dbReference>
<reference evidence="2" key="1">
    <citation type="journal article" date="2019" name="Int. J. Syst. Evol. Microbiol.">
        <title>The Global Catalogue of Microorganisms (GCM) 10K type strain sequencing project: providing services to taxonomists for standard genome sequencing and annotation.</title>
        <authorList>
            <consortium name="The Broad Institute Genomics Platform"/>
            <consortium name="The Broad Institute Genome Sequencing Center for Infectious Disease"/>
            <person name="Wu L."/>
            <person name="Ma J."/>
        </authorList>
    </citation>
    <scope>NUCLEOTIDE SEQUENCE [LARGE SCALE GENOMIC DNA]</scope>
    <source>
        <strain evidence="2">CECT 7184</strain>
    </source>
</reference>
<name>A0ABT8CVW9_9FLAO</name>
<protein>
    <submittedName>
        <fullName evidence="1">Uncharacterized protein</fullName>
    </submittedName>
</protein>
<dbReference type="RefSeq" id="WP_290364798.1">
    <property type="nucleotide sequence ID" value="NZ_JAUFQU010000001.1"/>
</dbReference>